<keyword evidence="4" id="KW-1185">Reference proteome</keyword>
<accession>A0ABN8N548</accession>
<gene>
    <name evidence="3" type="ORF">PLOB_00002873</name>
</gene>
<dbReference type="PROSITE" id="PS50935">
    <property type="entry name" value="SSB"/>
    <property type="match status" value="1"/>
</dbReference>
<evidence type="ECO:0000313" key="3">
    <source>
        <dbReference type="EMBL" id="CAH3043138.1"/>
    </source>
</evidence>
<evidence type="ECO:0008006" key="5">
    <source>
        <dbReference type="Google" id="ProtNLM"/>
    </source>
</evidence>
<name>A0ABN8N548_9CNID</name>
<dbReference type="Pfam" id="PF00436">
    <property type="entry name" value="SSB"/>
    <property type="match status" value="1"/>
</dbReference>
<dbReference type="EMBL" id="CALNXK010000011">
    <property type="protein sequence ID" value="CAH3043138.1"/>
    <property type="molecule type" value="Genomic_DNA"/>
</dbReference>
<dbReference type="InterPro" id="IPR000424">
    <property type="entry name" value="Primosome_PriB/ssb"/>
</dbReference>
<dbReference type="PANTHER" id="PTHR10302">
    <property type="entry name" value="SINGLE-STRANDED DNA-BINDING PROTEIN"/>
    <property type="match status" value="1"/>
</dbReference>
<dbReference type="Gene3D" id="2.40.50.140">
    <property type="entry name" value="Nucleic acid-binding proteins"/>
    <property type="match status" value="1"/>
</dbReference>
<keyword evidence="1 2" id="KW-0238">DNA-binding</keyword>
<organism evidence="3 4">
    <name type="scientific">Porites lobata</name>
    <dbReference type="NCBI Taxonomy" id="104759"/>
    <lineage>
        <taxon>Eukaryota</taxon>
        <taxon>Metazoa</taxon>
        <taxon>Cnidaria</taxon>
        <taxon>Anthozoa</taxon>
        <taxon>Hexacorallia</taxon>
        <taxon>Scleractinia</taxon>
        <taxon>Fungiina</taxon>
        <taxon>Poritidae</taxon>
        <taxon>Porites</taxon>
    </lineage>
</organism>
<evidence type="ECO:0000256" key="1">
    <source>
        <dbReference type="ARBA" id="ARBA00023125"/>
    </source>
</evidence>
<dbReference type="CDD" id="cd04496">
    <property type="entry name" value="SSB_OBF"/>
    <property type="match status" value="1"/>
</dbReference>
<protein>
    <recommendedName>
        <fullName evidence="5">Single-stranded DNA-binding protein</fullName>
    </recommendedName>
</protein>
<evidence type="ECO:0000256" key="2">
    <source>
        <dbReference type="PROSITE-ProRule" id="PRU00252"/>
    </source>
</evidence>
<dbReference type="InterPro" id="IPR011344">
    <property type="entry name" value="ssDNA-bd"/>
</dbReference>
<comment type="caution">
    <text evidence="3">The sequence shown here is derived from an EMBL/GenBank/DDBJ whole genome shotgun (WGS) entry which is preliminary data.</text>
</comment>
<dbReference type="SUPFAM" id="SSF50249">
    <property type="entry name" value="Nucleic acid-binding proteins"/>
    <property type="match status" value="1"/>
</dbReference>
<dbReference type="Proteomes" id="UP001159405">
    <property type="component" value="Unassembled WGS sequence"/>
</dbReference>
<sequence>MFRRQGFLQLRRIAARCEGEPPRRSGKCLNSVQLIGYTGSDPLRGSTEFQPTKFSLATTVYYKTRNETLESKTEWHNISVFKPSLQEKVNGYVRKGTRLFVQGSIQYNNYVDQEGIKRYNTSIVPSKSSINPLKSVECMGFFNSYAHEIHYPKPKSKQTVENPNKVKLIGLTYQGPNLHYPVADLGVGGRF</sequence>
<dbReference type="PANTHER" id="PTHR10302:SF0">
    <property type="entry name" value="SINGLE-STRANDED DNA-BINDING PROTEIN, MITOCHONDRIAL"/>
    <property type="match status" value="1"/>
</dbReference>
<evidence type="ECO:0000313" key="4">
    <source>
        <dbReference type="Proteomes" id="UP001159405"/>
    </source>
</evidence>
<dbReference type="NCBIfam" id="TIGR00621">
    <property type="entry name" value="ssb"/>
    <property type="match status" value="1"/>
</dbReference>
<proteinExistence type="predicted"/>
<reference evidence="3 4" key="1">
    <citation type="submission" date="2022-05" db="EMBL/GenBank/DDBJ databases">
        <authorList>
            <consortium name="Genoscope - CEA"/>
            <person name="William W."/>
        </authorList>
    </citation>
    <scope>NUCLEOTIDE SEQUENCE [LARGE SCALE GENOMIC DNA]</scope>
</reference>
<dbReference type="InterPro" id="IPR012340">
    <property type="entry name" value="NA-bd_OB-fold"/>
</dbReference>